<accession>Q12M71</accession>
<dbReference type="PROSITE" id="PS00552">
    <property type="entry name" value="HTH_MERR_1"/>
    <property type="match status" value="1"/>
</dbReference>
<evidence type="ECO:0000313" key="7">
    <source>
        <dbReference type="EMBL" id="ABE55455.1"/>
    </source>
</evidence>
<protein>
    <submittedName>
        <fullName evidence="7">Regulatory protein, MerR</fullName>
    </submittedName>
</protein>
<dbReference type="STRING" id="318161.Sden_2173"/>
<dbReference type="KEGG" id="sdn:Sden_2173"/>
<dbReference type="eggNOG" id="COG0789">
    <property type="taxonomic scope" value="Bacteria"/>
</dbReference>
<dbReference type="PANTHER" id="PTHR30204:SF69">
    <property type="entry name" value="MERR-FAMILY TRANSCRIPTIONAL REGULATOR"/>
    <property type="match status" value="1"/>
</dbReference>
<dbReference type="InterPro" id="IPR009061">
    <property type="entry name" value="DNA-bd_dom_put_sf"/>
</dbReference>
<dbReference type="GO" id="GO:0045893">
    <property type="term" value="P:positive regulation of DNA-templated transcription"/>
    <property type="evidence" value="ECO:0007669"/>
    <property type="project" value="InterPro"/>
</dbReference>
<evidence type="ECO:0000256" key="3">
    <source>
        <dbReference type="ARBA" id="ARBA00023125"/>
    </source>
</evidence>
<evidence type="ECO:0000256" key="4">
    <source>
        <dbReference type="ARBA" id="ARBA00023163"/>
    </source>
</evidence>
<dbReference type="GO" id="GO:0046872">
    <property type="term" value="F:metal ion binding"/>
    <property type="evidence" value="ECO:0007669"/>
    <property type="project" value="InterPro"/>
</dbReference>
<dbReference type="InterPro" id="IPR000551">
    <property type="entry name" value="MerR-type_HTH_dom"/>
</dbReference>
<dbReference type="RefSeq" id="WP_011496608.1">
    <property type="nucleotide sequence ID" value="NC_007954.1"/>
</dbReference>
<dbReference type="InterPro" id="IPR011791">
    <property type="entry name" value="CadR-PbrR"/>
</dbReference>
<keyword evidence="4" id="KW-0804">Transcription</keyword>
<dbReference type="Proteomes" id="UP000001982">
    <property type="component" value="Chromosome"/>
</dbReference>
<keyword evidence="2" id="KW-0805">Transcription regulation</keyword>
<feature type="coiled-coil region" evidence="5">
    <location>
        <begin position="97"/>
        <end position="124"/>
    </location>
</feature>
<dbReference type="GO" id="GO:0003677">
    <property type="term" value="F:DNA binding"/>
    <property type="evidence" value="ECO:0007669"/>
    <property type="project" value="UniProtKB-KW"/>
</dbReference>
<dbReference type="Gene3D" id="1.10.1660.10">
    <property type="match status" value="1"/>
</dbReference>
<keyword evidence="3" id="KW-0238">DNA-binding</keyword>
<name>Q12M71_SHEDO</name>
<keyword evidence="1" id="KW-0678">Repressor</keyword>
<dbReference type="GO" id="GO:0003700">
    <property type="term" value="F:DNA-binding transcription factor activity"/>
    <property type="evidence" value="ECO:0007669"/>
    <property type="project" value="InterPro"/>
</dbReference>
<reference evidence="7 8" key="1">
    <citation type="submission" date="2006-03" db="EMBL/GenBank/DDBJ databases">
        <title>Complete sequence of Shewanella denitrificans OS217.</title>
        <authorList>
            <consortium name="US DOE Joint Genome Institute"/>
            <person name="Copeland A."/>
            <person name="Lucas S."/>
            <person name="Lapidus A."/>
            <person name="Barry K."/>
            <person name="Detter J.C."/>
            <person name="Glavina del Rio T."/>
            <person name="Hammon N."/>
            <person name="Israni S."/>
            <person name="Dalin E."/>
            <person name="Tice H."/>
            <person name="Pitluck S."/>
            <person name="Brettin T."/>
            <person name="Bruce D."/>
            <person name="Han C."/>
            <person name="Tapia R."/>
            <person name="Gilna P."/>
            <person name="Kiss H."/>
            <person name="Schmutz J."/>
            <person name="Larimer F."/>
            <person name="Land M."/>
            <person name="Hauser L."/>
            <person name="Kyrpides N."/>
            <person name="Lykidis A."/>
            <person name="Richardson P."/>
        </authorList>
    </citation>
    <scope>NUCLEOTIDE SEQUENCE [LARGE SCALE GENOMIC DNA]</scope>
    <source>
        <strain evidence="8">OS217 / ATCC BAA-1090 / DSM 15013</strain>
    </source>
</reference>
<dbReference type="SUPFAM" id="SSF46955">
    <property type="entry name" value="Putative DNA-binding domain"/>
    <property type="match status" value="1"/>
</dbReference>
<dbReference type="CDD" id="cd04784">
    <property type="entry name" value="HTH_CadR-PbrR"/>
    <property type="match status" value="1"/>
</dbReference>
<evidence type="ECO:0000256" key="5">
    <source>
        <dbReference type="SAM" id="Coils"/>
    </source>
</evidence>
<evidence type="ECO:0000313" key="8">
    <source>
        <dbReference type="Proteomes" id="UP000001982"/>
    </source>
</evidence>
<evidence type="ECO:0000256" key="2">
    <source>
        <dbReference type="ARBA" id="ARBA00023015"/>
    </source>
</evidence>
<proteinExistence type="predicted"/>
<dbReference type="AlphaFoldDB" id="Q12M71"/>
<dbReference type="PANTHER" id="PTHR30204">
    <property type="entry name" value="REDOX-CYCLING DRUG-SENSING TRANSCRIPTIONAL ACTIVATOR SOXR"/>
    <property type="match status" value="1"/>
</dbReference>
<dbReference type="SMART" id="SM00422">
    <property type="entry name" value="HTH_MERR"/>
    <property type="match status" value="1"/>
</dbReference>
<gene>
    <name evidence="7" type="ordered locus">Sden_2173</name>
</gene>
<dbReference type="HOGENOM" id="CLU_060077_2_0_6"/>
<dbReference type="EMBL" id="CP000302">
    <property type="protein sequence ID" value="ABE55455.1"/>
    <property type="molecule type" value="Genomic_DNA"/>
</dbReference>
<organism evidence="7 8">
    <name type="scientific">Shewanella denitrificans (strain OS217 / ATCC BAA-1090 / DSM 15013)</name>
    <dbReference type="NCBI Taxonomy" id="318161"/>
    <lineage>
        <taxon>Bacteria</taxon>
        <taxon>Pseudomonadati</taxon>
        <taxon>Pseudomonadota</taxon>
        <taxon>Gammaproteobacteria</taxon>
        <taxon>Alteromonadales</taxon>
        <taxon>Shewanellaceae</taxon>
        <taxon>Shewanella</taxon>
    </lineage>
</organism>
<dbReference type="InterPro" id="IPR047057">
    <property type="entry name" value="MerR_fam"/>
</dbReference>
<feature type="domain" description="HTH merR-type" evidence="6">
    <location>
        <begin position="13"/>
        <end position="82"/>
    </location>
</feature>
<evidence type="ECO:0000256" key="1">
    <source>
        <dbReference type="ARBA" id="ARBA00022491"/>
    </source>
</evidence>
<dbReference type="Pfam" id="PF13411">
    <property type="entry name" value="MerR_1"/>
    <property type="match status" value="1"/>
</dbReference>
<evidence type="ECO:0000259" key="6">
    <source>
        <dbReference type="PROSITE" id="PS50937"/>
    </source>
</evidence>
<keyword evidence="5" id="KW-0175">Coiled coil</keyword>
<dbReference type="PRINTS" id="PR00040">
    <property type="entry name" value="HTHMERR"/>
</dbReference>
<sequence length="147" mass="16553">MLELKGYSDWKVKLKISELASTAQVSVKTIRYYEQIGLLSAPIRTANGYRHYQQKDIDTLIFVRRCRELNIALDDIKRLVDTQDDPKSSCLLVDNIIAEQLARIQQTQRELALLEQSLAALASCCKSHQIKDCSILHTLKTGSGCAS</sequence>
<keyword evidence="8" id="KW-1185">Reference proteome</keyword>
<dbReference type="PROSITE" id="PS50937">
    <property type="entry name" value="HTH_MERR_2"/>
    <property type="match status" value="1"/>
</dbReference>